<evidence type="ECO:0000259" key="3">
    <source>
        <dbReference type="PROSITE" id="PS50020"/>
    </source>
</evidence>
<feature type="region of interest" description="Disordered" evidence="1">
    <location>
        <begin position="778"/>
        <end position="993"/>
    </location>
</feature>
<dbReference type="PROSITE" id="PS50020">
    <property type="entry name" value="WW_DOMAIN_2"/>
    <property type="match status" value="1"/>
</dbReference>
<sequence length="1364" mass="153411">MTIPRLTFIWSSAGFVAAFVPYLGLETHRLDQEEELDWGDAVDVVSLGDEDEIPCLAAVDENIGEETAPIPLAHEDDFEYAAISIKSQAPMAHSHPLGLSHLPPKPQSVSSHRRSRETIKASSMSRPYVRTHSPSGALDDLPRPWEVRRTETIVYYYNTEFRCSQLKRPTRDDAGLDKFNWPGDAPPSASDRSQSARNPPPGPAEWPERSVSDHHRSSTRDRSPPPRRSSPAPRQRSPKPSRQRSGSIQQPPPARALSPSSMLIPRRGQSPARGLAKSSKQQRTDSDLGVSSDPQDSRLGRSRDSGWEPRGRNNARERDMARNSGRMDHYSPPPDNHDSPPQRGSRNRSISPPRKMTAMRSDAMIINQRGSLLLFLVVDLLLTFDSLFHRAGLITDVRRSLSPREREDARGHDRPPFERAASDNRFSREHPLDEGLPVRRKRYPESDLRQVGGDYSDLREDFRARDARVPNPGPHFVPAPDVVPRDTNFPPRAEDEGFPAPTGFMGARYSGRPDNRRSHSSRSTNLQVSRVELQENELGLSPPLRNDVALSPRRDFIHPRDVTSAHHRPRNGDTRERMIGGDRDSMALAPEAGPVEHSSISPLPERNIRTNMHQANHSRRHGRRPSIPQEDFMAPRPISPRLIRERPLSNVNPPGYSGRPHEFPQQDVPEPRDPNFRPRDLDRYPPKEHREQREQREPYSRGLRLEEPVSHAYEVPPSPHTRRIAAHDAEALAPARIYSSTELQRHEPLSPAREAYPRHYTRDGQFVDRPSRAWDHEIEAPNPHEELRDGRNIQQDTRRGQREVVSDTEYTESRDDGRSRRRATGSSRFDKPETEPRSNYNKRRPMRDDARPYEPDDRQWTPREAPPPLPRARSRSPPAQMELDSAPPGSAPEEQLSGWAGFHRRRERSQERRESSHSYRPRINTRDSWHPSTDADNMEVEAVEGGKRQRVEGGTRTTQLFNRREEDLPRKVPHHSPEHRPKVHSPVSSFSKLPTPAVVSQSVNIEAAMNRVRDIASQINQANPQLKSRPKSRFGQASDSNNARESETSSGFLIPSGPPGVFGPANVPDNTVLPETNERSSPEDVNDGRQGSEGSQSSHIVSRMDEASLRDNTHPQRHAGRQRDSRPDANSFKRDRNRSDNYRNGGRNNSEKSPRFVDSYRPGDENPGRGGGGMRAWDKPEQESQRDLPPHTSSQLTNRTYRNAGDRPFARPPRVLLPTPEGLPPRPLSPTEFPRGAGNRGQTAGQAHSPTGQGSRPSVNINTEVADATTDDDVEQTPTTGFSFLTASAGTPRKFSLLDRMTDPTSGAPLTVPAKDRGNNSNGDEKNHRMDGQVLRYGQARGPPLLSYFVSSPESLTGVIPNAP</sequence>
<feature type="region of interest" description="Disordered" evidence="1">
    <location>
        <begin position="170"/>
        <end position="356"/>
    </location>
</feature>
<feature type="compositionally biased region" description="Basic and acidic residues" evidence="1">
    <location>
        <begin position="1121"/>
        <end position="1141"/>
    </location>
</feature>
<dbReference type="Proteomes" id="UP000650582">
    <property type="component" value="Unassembled WGS sequence"/>
</dbReference>
<protein>
    <recommendedName>
        <fullName evidence="3">WW domain-containing protein</fullName>
    </recommendedName>
</protein>
<feature type="chain" id="PRO_5034308426" description="WW domain-containing protein" evidence="2">
    <location>
        <begin position="19"/>
        <end position="1364"/>
    </location>
</feature>
<feature type="region of interest" description="Disordered" evidence="1">
    <location>
        <begin position="401"/>
        <end position="452"/>
    </location>
</feature>
<feature type="compositionally biased region" description="Basic and acidic residues" evidence="1">
    <location>
        <begin position="944"/>
        <end position="953"/>
    </location>
</feature>
<feature type="compositionally biased region" description="Basic and acidic residues" evidence="1">
    <location>
        <begin position="778"/>
        <end position="818"/>
    </location>
</feature>
<feature type="compositionally biased region" description="Basic and acidic residues" evidence="1">
    <location>
        <begin position="401"/>
        <end position="448"/>
    </location>
</feature>
<dbReference type="SUPFAM" id="SSF51045">
    <property type="entry name" value="WW domain"/>
    <property type="match status" value="1"/>
</dbReference>
<dbReference type="InterPro" id="IPR001202">
    <property type="entry name" value="WW_dom"/>
</dbReference>
<feature type="compositionally biased region" description="Basic and acidic residues" evidence="1">
    <location>
        <begin position="1176"/>
        <end position="1189"/>
    </location>
</feature>
<name>A0A8H7H273_9AGAM</name>
<feature type="signal peptide" evidence="2">
    <location>
        <begin position="1"/>
        <end position="18"/>
    </location>
</feature>
<feature type="compositionally biased region" description="Polar residues" evidence="1">
    <location>
        <begin position="1240"/>
        <end position="1262"/>
    </location>
</feature>
<feature type="compositionally biased region" description="Basic and acidic residues" evidence="1">
    <location>
        <begin position="206"/>
        <end position="224"/>
    </location>
</feature>
<feature type="compositionally biased region" description="Basic and acidic residues" evidence="1">
    <location>
        <begin position="1102"/>
        <end position="1114"/>
    </location>
</feature>
<feature type="compositionally biased region" description="Basic and acidic residues" evidence="1">
    <location>
        <begin position="962"/>
        <end position="980"/>
    </location>
</feature>
<feature type="region of interest" description="Disordered" evidence="1">
    <location>
        <begin position="102"/>
        <end position="142"/>
    </location>
</feature>
<dbReference type="EMBL" id="JACYCC010000375">
    <property type="protein sequence ID" value="KAF8667437.1"/>
    <property type="molecule type" value="Genomic_DNA"/>
</dbReference>
<keyword evidence="2" id="KW-0732">Signal</keyword>
<gene>
    <name evidence="4" type="ORF">RHS04_09330</name>
</gene>
<evidence type="ECO:0000313" key="4">
    <source>
        <dbReference type="EMBL" id="KAF8667437.1"/>
    </source>
</evidence>
<proteinExistence type="predicted"/>
<feature type="region of interest" description="Disordered" evidence="1">
    <location>
        <begin position="465"/>
        <end position="529"/>
    </location>
</feature>
<feature type="region of interest" description="Disordered" evidence="1">
    <location>
        <begin position="555"/>
        <end position="705"/>
    </location>
</feature>
<dbReference type="InterPro" id="IPR036020">
    <property type="entry name" value="WW_dom_sf"/>
</dbReference>
<feature type="compositionally biased region" description="Basic and acidic residues" evidence="1">
    <location>
        <begin position="846"/>
        <end position="861"/>
    </location>
</feature>
<reference evidence="4" key="1">
    <citation type="submission" date="2020-09" db="EMBL/GenBank/DDBJ databases">
        <title>Comparative genome analyses of four rice-infecting Rhizoctonia solani isolates reveal extensive enrichment of homogalacturonan modification genes.</title>
        <authorList>
            <person name="Lee D.-Y."/>
            <person name="Jeon J."/>
            <person name="Kim K.-T."/>
            <person name="Cheong K."/>
            <person name="Song H."/>
            <person name="Choi G."/>
            <person name="Ko J."/>
            <person name="Opiyo S.O."/>
            <person name="Zuo S."/>
            <person name="Madhav S."/>
            <person name="Lee Y.-H."/>
            <person name="Wang G.-L."/>
        </authorList>
    </citation>
    <scope>NUCLEOTIDE SEQUENCE</scope>
    <source>
        <strain evidence="4">AG1-IA YN-7</strain>
    </source>
</reference>
<accession>A0A8H7H273</accession>
<feature type="region of interest" description="Disordered" evidence="1">
    <location>
        <begin position="1016"/>
        <end position="1333"/>
    </location>
</feature>
<feature type="compositionally biased region" description="Basic and acidic residues" evidence="1">
    <location>
        <begin position="555"/>
        <end position="585"/>
    </location>
</feature>
<feature type="compositionally biased region" description="Polar residues" evidence="1">
    <location>
        <begin position="1191"/>
        <end position="1201"/>
    </location>
</feature>
<feature type="compositionally biased region" description="Basic and acidic residues" evidence="1">
    <location>
        <begin position="295"/>
        <end position="340"/>
    </location>
</feature>
<comment type="caution">
    <text evidence="4">The sequence shown here is derived from an EMBL/GenBank/DDBJ whole genome shotgun (WGS) entry which is preliminary data.</text>
</comment>
<feature type="compositionally biased region" description="Basic and acidic residues" evidence="1">
    <location>
        <begin position="1314"/>
        <end position="1331"/>
    </location>
</feature>
<evidence type="ECO:0000256" key="2">
    <source>
        <dbReference type="SAM" id="SignalP"/>
    </source>
</evidence>
<organism evidence="4 5">
    <name type="scientific">Rhizoctonia solani</name>
    <dbReference type="NCBI Taxonomy" id="456999"/>
    <lineage>
        <taxon>Eukaryota</taxon>
        <taxon>Fungi</taxon>
        <taxon>Dikarya</taxon>
        <taxon>Basidiomycota</taxon>
        <taxon>Agaricomycotina</taxon>
        <taxon>Agaricomycetes</taxon>
        <taxon>Cantharellales</taxon>
        <taxon>Ceratobasidiaceae</taxon>
        <taxon>Rhizoctonia</taxon>
    </lineage>
</organism>
<evidence type="ECO:0000313" key="5">
    <source>
        <dbReference type="Proteomes" id="UP000650582"/>
    </source>
</evidence>
<feature type="compositionally biased region" description="Basic and acidic residues" evidence="1">
    <location>
        <begin position="908"/>
        <end position="917"/>
    </location>
</feature>
<feature type="compositionally biased region" description="Basic and acidic residues" evidence="1">
    <location>
        <begin position="659"/>
        <end position="705"/>
    </location>
</feature>
<evidence type="ECO:0000256" key="1">
    <source>
        <dbReference type="SAM" id="MobiDB-lite"/>
    </source>
</evidence>
<feature type="domain" description="WW" evidence="3">
    <location>
        <begin position="139"/>
        <end position="171"/>
    </location>
</feature>
<feature type="compositionally biased region" description="Polar residues" evidence="1">
    <location>
        <begin position="1017"/>
        <end position="1026"/>
    </location>
</feature>
<feature type="compositionally biased region" description="Polar residues" evidence="1">
    <location>
        <begin position="1278"/>
        <end position="1289"/>
    </location>
</feature>